<comment type="subcellular location">
    <subcellularLocation>
        <location evidence="2">Cell membrane</location>
        <topology evidence="2">Multi-pass membrane protein</topology>
    </subcellularLocation>
</comment>
<dbReference type="FunFam" id="3.30.565.10:FF:000078">
    <property type="entry name" value="Two-component sensor histidine kinase"/>
    <property type="match status" value="1"/>
</dbReference>
<keyword evidence="5" id="KW-0597">Phosphoprotein</keyword>
<keyword evidence="4" id="KW-1003">Cell membrane</keyword>
<dbReference type="PROSITE" id="PS50109">
    <property type="entry name" value="HIS_KIN"/>
    <property type="match status" value="1"/>
</dbReference>
<comment type="caution">
    <text evidence="13">The sequence shown here is derived from an EMBL/GenBank/DDBJ whole genome shotgun (WGS) entry which is preliminary data.</text>
</comment>
<feature type="domain" description="Histidine kinase" evidence="12">
    <location>
        <begin position="341"/>
        <end position="566"/>
    </location>
</feature>
<keyword evidence="6" id="KW-0808">Transferase</keyword>
<dbReference type="Gene3D" id="3.30.565.10">
    <property type="entry name" value="Histidine kinase-like ATPase, C-terminal domain"/>
    <property type="match status" value="1"/>
</dbReference>
<dbReference type="PANTHER" id="PTHR43047:SF64">
    <property type="entry name" value="HISTIDINE KINASE CONTAINING CHEY-HOMOLOGOUS RECEIVER DOMAIN AND PAS DOMAIN-RELATED"/>
    <property type="match status" value="1"/>
</dbReference>
<evidence type="ECO:0000256" key="9">
    <source>
        <dbReference type="ARBA" id="ARBA00022989"/>
    </source>
</evidence>
<evidence type="ECO:0000256" key="10">
    <source>
        <dbReference type="ARBA" id="ARBA00023136"/>
    </source>
</evidence>
<dbReference type="Pfam" id="PF00512">
    <property type="entry name" value="HisKA"/>
    <property type="match status" value="1"/>
</dbReference>
<dbReference type="EC" id="2.7.13.3" evidence="3"/>
<evidence type="ECO:0000256" key="3">
    <source>
        <dbReference type="ARBA" id="ARBA00012438"/>
    </source>
</evidence>
<dbReference type="Proteomes" id="UP000574067">
    <property type="component" value="Unassembled WGS sequence"/>
</dbReference>
<dbReference type="CDD" id="cd16922">
    <property type="entry name" value="HATPase_EvgS-ArcB-TorS-like"/>
    <property type="match status" value="1"/>
</dbReference>
<feature type="transmembrane region" description="Helical" evidence="11">
    <location>
        <begin position="96"/>
        <end position="117"/>
    </location>
</feature>
<evidence type="ECO:0000256" key="11">
    <source>
        <dbReference type="SAM" id="Phobius"/>
    </source>
</evidence>
<dbReference type="SMART" id="SM00387">
    <property type="entry name" value="HATPase_c"/>
    <property type="match status" value="1"/>
</dbReference>
<feature type="transmembrane region" description="Helical" evidence="11">
    <location>
        <begin position="198"/>
        <end position="219"/>
    </location>
</feature>
<keyword evidence="8" id="KW-0418">Kinase</keyword>
<sequence length="575" mass="60924">MNTTATGDGNSSANQISRSAVQVAAFFAIYLLGGWGGQILTIAPDLGSALWPPSGIFVATLVLTAKRKWPWFIMAGICADLICSIQMFGFPTGFSVGIAVGNALEASTGALLLGRWAGGRFRLDGAASVFAFTCFAALFSPLLSTAIGGTLISFHTSQPLLDSWQLWWTGDAAGVLIFAPLTLVLLGRQEHEHAKPEAHGGEILAMLATLLLGGHMLLFQPYPTIFILLPILIWAAIRGEYLAIALANLAVTVQVVLYTKSGLGPFAADYPLETRQLLVQSFIMAAALTGLVLAGQACVRRKSILELDAARAVAEAALVTAETARASAEHASQVKSQFLANMSHEFRTPLNAVIGLGHLLALAPLAEKEAGYVRHITQAGEHLLGLTNDVLDLARIEAGAAAVEQVRLELLPLLDTVQALIQPQAVAKQLALQLDVPAGLPTALVGDPLRLRQVLVNLLDNAVKFTPAGRVTLRVRVRVRERGREAARVTLRFEVADTGIGIAPEAQARIFDPFTQADSSTTRRFGGTGLGLSIVRRLVDMMGGNLGLDSLPGRGSTFRVDLPFGLPPASAPAQP</sequence>
<proteinExistence type="predicted"/>
<dbReference type="InterPro" id="IPR036097">
    <property type="entry name" value="HisK_dim/P_sf"/>
</dbReference>
<feature type="transmembrane region" description="Helical" evidence="11">
    <location>
        <begin position="20"/>
        <end position="40"/>
    </location>
</feature>
<reference evidence="13 14" key="1">
    <citation type="submission" date="2020-04" db="EMBL/GenBank/DDBJ databases">
        <title>Azohydromonas sp. isolated from soil.</title>
        <authorList>
            <person name="Dahal R.H."/>
        </authorList>
    </citation>
    <scope>NUCLEOTIDE SEQUENCE [LARGE SCALE GENOMIC DNA]</scope>
    <source>
        <strain evidence="13 14">G-1-1-14</strain>
    </source>
</reference>
<evidence type="ECO:0000313" key="13">
    <source>
        <dbReference type="EMBL" id="NML15753.1"/>
    </source>
</evidence>
<dbReference type="InterPro" id="IPR003661">
    <property type="entry name" value="HisK_dim/P_dom"/>
</dbReference>
<dbReference type="SUPFAM" id="SSF55874">
    <property type="entry name" value="ATPase domain of HSP90 chaperone/DNA topoisomerase II/histidine kinase"/>
    <property type="match status" value="1"/>
</dbReference>
<gene>
    <name evidence="13" type="ORF">HHL10_12305</name>
</gene>
<dbReference type="Pfam" id="PF02518">
    <property type="entry name" value="HATPase_c"/>
    <property type="match status" value="1"/>
</dbReference>
<dbReference type="InterPro" id="IPR007895">
    <property type="entry name" value="MASE1"/>
</dbReference>
<dbReference type="InterPro" id="IPR036890">
    <property type="entry name" value="HATPase_C_sf"/>
</dbReference>
<keyword evidence="7 11" id="KW-0812">Transmembrane</keyword>
<feature type="transmembrane region" description="Helical" evidence="11">
    <location>
        <begin position="225"/>
        <end position="257"/>
    </location>
</feature>
<organism evidence="13 14">
    <name type="scientific">Azohydromonas caseinilytica</name>
    <dbReference type="NCBI Taxonomy" id="2728836"/>
    <lineage>
        <taxon>Bacteria</taxon>
        <taxon>Pseudomonadati</taxon>
        <taxon>Pseudomonadota</taxon>
        <taxon>Betaproteobacteria</taxon>
        <taxon>Burkholderiales</taxon>
        <taxon>Sphaerotilaceae</taxon>
        <taxon>Azohydromonas</taxon>
    </lineage>
</organism>
<feature type="transmembrane region" description="Helical" evidence="11">
    <location>
        <begin position="129"/>
        <end position="154"/>
    </location>
</feature>
<accession>A0A848FBR0</accession>
<dbReference type="SMART" id="SM00388">
    <property type="entry name" value="HisKA"/>
    <property type="match status" value="1"/>
</dbReference>
<feature type="transmembrane region" description="Helical" evidence="11">
    <location>
        <begin position="46"/>
        <end position="64"/>
    </location>
</feature>
<evidence type="ECO:0000259" key="12">
    <source>
        <dbReference type="PROSITE" id="PS50109"/>
    </source>
</evidence>
<dbReference type="PRINTS" id="PR00344">
    <property type="entry name" value="BCTRLSENSOR"/>
</dbReference>
<dbReference type="RefSeq" id="WP_169160659.1">
    <property type="nucleotide sequence ID" value="NZ_JABBFW010000007.1"/>
</dbReference>
<dbReference type="AlphaFoldDB" id="A0A848FBR0"/>
<name>A0A848FBR0_9BURK</name>
<dbReference type="CDD" id="cd00082">
    <property type="entry name" value="HisKA"/>
    <property type="match status" value="1"/>
</dbReference>
<comment type="catalytic activity">
    <reaction evidence="1">
        <text>ATP + protein L-histidine = ADP + protein N-phospho-L-histidine.</text>
        <dbReference type="EC" id="2.7.13.3"/>
    </reaction>
</comment>
<dbReference type="GO" id="GO:0000155">
    <property type="term" value="F:phosphorelay sensor kinase activity"/>
    <property type="evidence" value="ECO:0007669"/>
    <property type="project" value="InterPro"/>
</dbReference>
<dbReference type="Gene3D" id="1.10.287.130">
    <property type="match status" value="1"/>
</dbReference>
<protein>
    <recommendedName>
        <fullName evidence="3">histidine kinase</fullName>
        <ecNumber evidence="3">2.7.13.3</ecNumber>
    </recommendedName>
</protein>
<dbReference type="Pfam" id="PF05231">
    <property type="entry name" value="MASE1"/>
    <property type="match status" value="1"/>
</dbReference>
<evidence type="ECO:0000256" key="6">
    <source>
        <dbReference type="ARBA" id="ARBA00022679"/>
    </source>
</evidence>
<evidence type="ECO:0000256" key="7">
    <source>
        <dbReference type="ARBA" id="ARBA00022692"/>
    </source>
</evidence>
<evidence type="ECO:0000256" key="5">
    <source>
        <dbReference type="ARBA" id="ARBA00022553"/>
    </source>
</evidence>
<dbReference type="InterPro" id="IPR003594">
    <property type="entry name" value="HATPase_dom"/>
</dbReference>
<keyword evidence="14" id="KW-1185">Reference proteome</keyword>
<evidence type="ECO:0000313" key="14">
    <source>
        <dbReference type="Proteomes" id="UP000574067"/>
    </source>
</evidence>
<keyword evidence="10 11" id="KW-0472">Membrane</keyword>
<feature type="transmembrane region" description="Helical" evidence="11">
    <location>
        <begin position="166"/>
        <end position="186"/>
    </location>
</feature>
<feature type="transmembrane region" description="Helical" evidence="11">
    <location>
        <begin position="277"/>
        <end position="295"/>
    </location>
</feature>
<dbReference type="EMBL" id="JABBFW010000007">
    <property type="protein sequence ID" value="NML15753.1"/>
    <property type="molecule type" value="Genomic_DNA"/>
</dbReference>
<keyword evidence="9 11" id="KW-1133">Transmembrane helix</keyword>
<dbReference type="GO" id="GO:0005886">
    <property type="term" value="C:plasma membrane"/>
    <property type="evidence" value="ECO:0007669"/>
    <property type="project" value="UniProtKB-SubCell"/>
</dbReference>
<dbReference type="SUPFAM" id="SSF47384">
    <property type="entry name" value="Homodimeric domain of signal transducing histidine kinase"/>
    <property type="match status" value="1"/>
</dbReference>
<dbReference type="InterPro" id="IPR005467">
    <property type="entry name" value="His_kinase_dom"/>
</dbReference>
<dbReference type="InterPro" id="IPR004358">
    <property type="entry name" value="Sig_transdc_His_kin-like_C"/>
</dbReference>
<evidence type="ECO:0000256" key="2">
    <source>
        <dbReference type="ARBA" id="ARBA00004651"/>
    </source>
</evidence>
<evidence type="ECO:0000256" key="1">
    <source>
        <dbReference type="ARBA" id="ARBA00000085"/>
    </source>
</evidence>
<dbReference type="PANTHER" id="PTHR43047">
    <property type="entry name" value="TWO-COMPONENT HISTIDINE PROTEIN KINASE"/>
    <property type="match status" value="1"/>
</dbReference>
<feature type="transmembrane region" description="Helical" evidence="11">
    <location>
        <begin position="71"/>
        <end position="90"/>
    </location>
</feature>
<evidence type="ECO:0000256" key="8">
    <source>
        <dbReference type="ARBA" id="ARBA00022777"/>
    </source>
</evidence>
<evidence type="ECO:0000256" key="4">
    <source>
        <dbReference type="ARBA" id="ARBA00022475"/>
    </source>
</evidence>